<evidence type="ECO:0000313" key="15">
    <source>
        <dbReference type="Proteomes" id="UP001055712"/>
    </source>
</evidence>
<reference evidence="14" key="1">
    <citation type="journal article" date="2019" name="Plant J.">
        <title>Chlorella vulgaris genome assembly and annotation reveals the molecular basis for metabolic acclimation to high light conditions.</title>
        <authorList>
            <person name="Cecchin M."/>
            <person name="Marcolungo L."/>
            <person name="Rossato M."/>
            <person name="Girolomoni L."/>
            <person name="Cosentino E."/>
            <person name="Cuine S."/>
            <person name="Li-Beisson Y."/>
            <person name="Delledonne M."/>
            <person name="Ballottari M."/>
        </authorList>
    </citation>
    <scope>NUCLEOTIDE SEQUENCE</scope>
    <source>
        <strain evidence="14">211/11P</strain>
    </source>
</reference>
<name>A0A9D4TQF6_CHLVU</name>
<evidence type="ECO:0000256" key="4">
    <source>
        <dbReference type="ARBA" id="ARBA00022692"/>
    </source>
</evidence>
<dbReference type="Gene3D" id="1.20.120.1630">
    <property type="match status" value="1"/>
</dbReference>
<protein>
    <recommendedName>
        <fullName evidence="3">superoxide dismutase</fullName>
        <ecNumber evidence="3">1.15.1.1</ecNumber>
    </recommendedName>
</protein>
<dbReference type="Pfam" id="PF02777">
    <property type="entry name" value="Sod_Fe_C"/>
    <property type="match status" value="1"/>
</dbReference>
<reference evidence="14" key="2">
    <citation type="submission" date="2020-11" db="EMBL/GenBank/DDBJ databases">
        <authorList>
            <person name="Cecchin M."/>
            <person name="Marcolungo L."/>
            <person name="Rossato M."/>
            <person name="Girolomoni L."/>
            <person name="Cosentino E."/>
            <person name="Cuine S."/>
            <person name="Li-Beisson Y."/>
            <person name="Delledonne M."/>
            <person name="Ballottari M."/>
        </authorList>
    </citation>
    <scope>NUCLEOTIDE SEQUENCE</scope>
    <source>
        <strain evidence="14">211/11P</strain>
        <tissue evidence="14">Whole cell</tissue>
    </source>
</reference>
<dbReference type="InterPro" id="IPR036314">
    <property type="entry name" value="SOD_C_sf"/>
</dbReference>
<evidence type="ECO:0000256" key="7">
    <source>
        <dbReference type="ARBA" id="ARBA00023002"/>
    </source>
</evidence>
<keyword evidence="15" id="KW-1185">Reference proteome</keyword>
<gene>
    <name evidence="14" type="ORF">D9Q98_010592</name>
</gene>
<keyword evidence="6 10" id="KW-1133">Transmembrane helix</keyword>
<dbReference type="PANTHER" id="PTHR35988:SF2">
    <property type="entry name" value="15-CIS-ZETA-CAROTENE ISOMERASE, CHLOROPLASTIC"/>
    <property type="match status" value="1"/>
</dbReference>
<evidence type="ECO:0000259" key="13">
    <source>
        <dbReference type="Pfam" id="PF07298"/>
    </source>
</evidence>
<dbReference type="GO" id="GO:0016020">
    <property type="term" value="C:membrane"/>
    <property type="evidence" value="ECO:0007669"/>
    <property type="project" value="UniProtKB-SubCell"/>
</dbReference>
<feature type="domain" description="Manganese/iron superoxide dismutase N-terminal" evidence="11">
    <location>
        <begin position="361"/>
        <end position="468"/>
    </location>
</feature>
<dbReference type="Proteomes" id="UP001055712">
    <property type="component" value="Unassembled WGS sequence"/>
</dbReference>
<evidence type="ECO:0000313" key="14">
    <source>
        <dbReference type="EMBL" id="KAI3431840.1"/>
    </source>
</evidence>
<dbReference type="InterPro" id="IPR019832">
    <property type="entry name" value="Mn/Fe_SOD_C"/>
</dbReference>
<keyword evidence="7" id="KW-0560">Oxidoreductase</keyword>
<dbReference type="Gene3D" id="3.55.40.20">
    <property type="entry name" value="Iron/manganese superoxide dismutase, C-terminal domain"/>
    <property type="match status" value="1"/>
</dbReference>
<dbReference type="PRINTS" id="PR01703">
    <property type="entry name" value="MNSODISMTASE"/>
</dbReference>
<evidence type="ECO:0000256" key="8">
    <source>
        <dbReference type="ARBA" id="ARBA00023136"/>
    </source>
</evidence>
<dbReference type="InterPro" id="IPR019831">
    <property type="entry name" value="Mn/Fe_SOD_N"/>
</dbReference>
<feature type="domain" description="NnrU" evidence="13">
    <location>
        <begin position="104"/>
        <end position="284"/>
    </location>
</feature>
<dbReference type="GO" id="GO:0004784">
    <property type="term" value="F:superoxide dismutase activity"/>
    <property type="evidence" value="ECO:0007669"/>
    <property type="project" value="UniProtKB-EC"/>
</dbReference>
<sequence length="612" mass="67127">MQSLHIQVANVPLRAAREQPGSGGSSPGSSEVQVAAQEQQQLGGEDAAVFSFADQSARSWGIFAVLLTGVLALLYPVWIAPGQGLGDDFIAALSSLSSDSSVVILAILAVFAAAHSGLAYLRPYGEELVGARAYRVVFALVSLPLAIAAVVYFIDHRYDGVPLWNIRGIPGVHEAVWSLSLLSFYFLYPSTFNILEVAAVDEPKLHMWETGIMRITRHPQMVGQAIWCFAHTAWIGSSFMVVTSLGLMAHHLFGCWHGDYRLKRKYGDAFEAVKSRTSTLPFAAILEGRQQLPKDYYKEFLRGPYLLLLPFCVGTYLAHPLMQRASYFLGCISTTMRPAMMLLCLAAFAAAASAQNYTLLTLDDLPYQTTDFEPSIDNMTMVFHWTRHSNAFVNNLNNLILPVCPELGGKPLIELVRAVGTTKKCNKAQLEILGIKAGVRGRCPAIKPECETLVKNNAGGLWNHALFFLHNLAPAGSQNFESDASQWLKDAMWDTFGSLDDFKTQFSAAAASVFGSGWAWVVVDDGELKIVTTPNQDNPLLGNAPAKGLPILGLDVWEHAHYLKYYNVRADYIAAFYDVINWKGVSDLYAAALQGADSYDELDVLTPAANWQ</sequence>
<dbReference type="OrthoDB" id="41527at2759"/>
<evidence type="ECO:0000259" key="12">
    <source>
        <dbReference type="Pfam" id="PF02777"/>
    </source>
</evidence>
<evidence type="ECO:0000256" key="3">
    <source>
        <dbReference type="ARBA" id="ARBA00012682"/>
    </source>
</evidence>
<accession>A0A9D4TQF6</accession>
<dbReference type="GO" id="GO:0090471">
    <property type="term" value="F:9,15,9'-tri-cis-zeta-carotene isomerase activity"/>
    <property type="evidence" value="ECO:0007669"/>
    <property type="project" value="TreeGrafter"/>
</dbReference>
<dbReference type="InterPro" id="IPR036324">
    <property type="entry name" value="Mn/Fe_SOD_N_sf"/>
</dbReference>
<dbReference type="Gene3D" id="1.10.287.990">
    <property type="entry name" value="Fe,Mn superoxide dismutase (SOD) domain"/>
    <property type="match status" value="1"/>
</dbReference>
<dbReference type="GO" id="GO:0046872">
    <property type="term" value="F:metal ion binding"/>
    <property type="evidence" value="ECO:0007669"/>
    <property type="project" value="UniProtKB-KW"/>
</dbReference>
<comment type="caution">
    <text evidence="14">The sequence shown here is derived from an EMBL/GenBank/DDBJ whole genome shotgun (WGS) entry which is preliminary data.</text>
</comment>
<dbReference type="Pfam" id="PF07298">
    <property type="entry name" value="NnrU"/>
    <property type="match status" value="1"/>
</dbReference>
<feature type="transmembrane region" description="Helical" evidence="10">
    <location>
        <begin position="221"/>
        <end position="242"/>
    </location>
</feature>
<feature type="transmembrane region" description="Helical" evidence="10">
    <location>
        <begin position="133"/>
        <end position="155"/>
    </location>
</feature>
<feature type="region of interest" description="Disordered" evidence="9">
    <location>
        <begin position="16"/>
        <end position="37"/>
    </location>
</feature>
<dbReference type="PANTHER" id="PTHR35988">
    <property type="entry name" value="15-CIS-ZETA-CAROTENE ISOMERASE, CHLOROPLASTIC"/>
    <property type="match status" value="1"/>
</dbReference>
<evidence type="ECO:0000256" key="6">
    <source>
        <dbReference type="ARBA" id="ARBA00022989"/>
    </source>
</evidence>
<evidence type="ECO:0000256" key="1">
    <source>
        <dbReference type="ARBA" id="ARBA00004141"/>
    </source>
</evidence>
<dbReference type="SUPFAM" id="SSF46609">
    <property type="entry name" value="Fe,Mn superoxide dismutase (SOD), N-terminal domain"/>
    <property type="match status" value="1"/>
</dbReference>
<comment type="subcellular location">
    <subcellularLocation>
        <location evidence="1">Membrane</location>
        <topology evidence="1">Multi-pass membrane protein</topology>
    </subcellularLocation>
</comment>
<dbReference type="GO" id="GO:0009507">
    <property type="term" value="C:chloroplast"/>
    <property type="evidence" value="ECO:0007669"/>
    <property type="project" value="TreeGrafter"/>
</dbReference>
<feature type="transmembrane region" description="Helical" evidence="10">
    <location>
        <begin position="300"/>
        <end position="318"/>
    </location>
</feature>
<keyword evidence="8 10" id="KW-0472">Membrane</keyword>
<evidence type="ECO:0000256" key="5">
    <source>
        <dbReference type="ARBA" id="ARBA00022723"/>
    </source>
</evidence>
<evidence type="ECO:0000256" key="9">
    <source>
        <dbReference type="SAM" id="MobiDB-lite"/>
    </source>
</evidence>
<feature type="transmembrane region" description="Helical" evidence="10">
    <location>
        <begin position="100"/>
        <end position="121"/>
    </location>
</feature>
<feature type="transmembrane region" description="Helical" evidence="10">
    <location>
        <begin position="60"/>
        <end position="80"/>
    </location>
</feature>
<dbReference type="EC" id="1.15.1.1" evidence="3"/>
<organism evidence="14 15">
    <name type="scientific">Chlorella vulgaris</name>
    <name type="common">Green alga</name>
    <dbReference type="NCBI Taxonomy" id="3077"/>
    <lineage>
        <taxon>Eukaryota</taxon>
        <taxon>Viridiplantae</taxon>
        <taxon>Chlorophyta</taxon>
        <taxon>core chlorophytes</taxon>
        <taxon>Trebouxiophyceae</taxon>
        <taxon>Chlorellales</taxon>
        <taxon>Chlorellaceae</taxon>
        <taxon>Chlorella clade</taxon>
        <taxon>Chlorella</taxon>
    </lineage>
</organism>
<feature type="domain" description="Manganese/iron superoxide dismutase C-terminal" evidence="12">
    <location>
        <begin position="487"/>
        <end position="586"/>
    </location>
</feature>
<feature type="transmembrane region" description="Helical" evidence="10">
    <location>
        <begin position="339"/>
        <end position="360"/>
    </location>
</feature>
<evidence type="ECO:0000256" key="10">
    <source>
        <dbReference type="SAM" id="Phobius"/>
    </source>
</evidence>
<keyword evidence="4 10" id="KW-0812">Transmembrane</keyword>
<dbReference type="AlphaFoldDB" id="A0A9D4TQF6"/>
<feature type="compositionally biased region" description="Low complexity" evidence="9">
    <location>
        <begin position="27"/>
        <end position="37"/>
    </location>
</feature>
<dbReference type="EMBL" id="SIDB01000006">
    <property type="protein sequence ID" value="KAI3431840.1"/>
    <property type="molecule type" value="Genomic_DNA"/>
</dbReference>
<comment type="similarity">
    <text evidence="2">Belongs to the iron/manganese superoxide dismutase family.</text>
</comment>
<feature type="transmembrane region" description="Helical" evidence="10">
    <location>
        <begin position="175"/>
        <end position="200"/>
    </location>
</feature>
<dbReference type="GO" id="GO:0016120">
    <property type="term" value="P:carotene biosynthetic process"/>
    <property type="evidence" value="ECO:0007669"/>
    <property type="project" value="TreeGrafter"/>
</dbReference>
<dbReference type="InterPro" id="IPR001189">
    <property type="entry name" value="Mn/Fe_SOD"/>
</dbReference>
<dbReference type="InterPro" id="IPR009915">
    <property type="entry name" value="NnrU_dom"/>
</dbReference>
<dbReference type="SUPFAM" id="SSF54719">
    <property type="entry name" value="Fe,Mn superoxide dismutase (SOD), C-terminal domain"/>
    <property type="match status" value="1"/>
</dbReference>
<evidence type="ECO:0000256" key="2">
    <source>
        <dbReference type="ARBA" id="ARBA00008714"/>
    </source>
</evidence>
<dbReference type="Pfam" id="PF00081">
    <property type="entry name" value="Sod_Fe_N"/>
    <property type="match status" value="1"/>
</dbReference>
<keyword evidence="5" id="KW-0479">Metal-binding</keyword>
<evidence type="ECO:0000259" key="11">
    <source>
        <dbReference type="Pfam" id="PF00081"/>
    </source>
</evidence>
<proteinExistence type="inferred from homology"/>